<dbReference type="PANTHER" id="PTHR43649">
    <property type="entry name" value="ARABINOSE-BINDING PROTEIN-RELATED"/>
    <property type="match status" value="1"/>
</dbReference>
<dbReference type="AlphaFoldDB" id="A0A9D2NB82"/>
<accession>A0A9D2NB82</accession>
<evidence type="ECO:0000313" key="2">
    <source>
        <dbReference type="EMBL" id="HJC16125.1"/>
    </source>
</evidence>
<dbReference type="Gene3D" id="3.40.190.10">
    <property type="entry name" value="Periplasmic binding protein-like II"/>
    <property type="match status" value="2"/>
</dbReference>
<dbReference type="Proteomes" id="UP000823849">
    <property type="component" value="Unassembled WGS sequence"/>
</dbReference>
<dbReference type="EMBL" id="DWWU01000040">
    <property type="protein sequence ID" value="HJC16125.1"/>
    <property type="molecule type" value="Genomic_DNA"/>
</dbReference>
<organism evidence="2 3">
    <name type="scientific">Candidatus Fusicatenibacter intestinigallinarum</name>
    <dbReference type="NCBI Taxonomy" id="2838598"/>
    <lineage>
        <taxon>Bacteria</taxon>
        <taxon>Bacillati</taxon>
        <taxon>Bacillota</taxon>
        <taxon>Clostridia</taxon>
        <taxon>Lachnospirales</taxon>
        <taxon>Lachnospiraceae</taxon>
        <taxon>Fusicatenibacter</taxon>
    </lineage>
</organism>
<reference evidence="2" key="2">
    <citation type="submission" date="2021-04" db="EMBL/GenBank/DDBJ databases">
        <authorList>
            <person name="Gilroy R."/>
        </authorList>
    </citation>
    <scope>NUCLEOTIDE SEQUENCE</scope>
    <source>
        <strain evidence="2">CHK185-5351</strain>
    </source>
</reference>
<dbReference type="PROSITE" id="PS51257">
    <property type="entry name" value="PROKAR_LIPOPROTEIN"/>
    <property type="match status" value="1"/>
</dbReference>
<dbReference type="InterPro" id="IPR050490">
    <property type="entry name" value="Bact_solute-bd_prot1"/>
</dbReference>
<proteinExistence type="predicted"/>
<feature type="signal peptide" evidence="1">
    <location>
        <begin position="1"/>
        <end position="23"/>
    </location>
</feature>
<comment type="caution">
    <text evidence="2">The sequence shown here is derived from an EMBL/GenBank/DDBJ whole genome shotgun (WGS) entry which is preliminary data.</text>
</comment>
<evidence type="ECO:0000256" key="1">
    <source>
        <dbReference type="SAM" id="SignalP"/>
    </source>
</evidence>
<dbReference type="SUPFAM" id="SSF53850">
    <property type="entry name" value="Periplasmic binding protein-like II"/>
    <property type="match status" value="1"/>
</dbReference>
<feature type="chain" id="PRO_5038649338" evidence="1">
    <location>
        <begin position="24"/>
        <end position="545"/>
    </location>
</feature>
<gene>
    <name evidence="2" type="ORF">H9705_09990</name>
</gene>
<name>A0A9D2NB82_9FIRM</name>
<dbReference type="PANTHER" id="PTHR43649:SF17">
    <property type="entry name" value="ABC TRANSPORTER SOLUTE BINDING PROTEIN-SUGAR TRANSPORT"/>
    <property type="match status" value="1"/>
</dbReference>
<evidence type="ECO:0000313" key="3">
    <source>
        <dbReference type="Proteomes" id="UP000823849"/>
    </source>
</evidence>
<sequence>MKKKVIAALLAAVLAAGSLGACGGETKTTESSQEGQENGKVKLTALVNKHSLTKDLDEIEWLKEIEEKAGVEIEWQQISADWDQKKSAMFASGEIPDLLFNATADSDYVQYQGLFENLEPLIEENAPNIKEMFEEHPETKTLAQTENGEIYGVPSYQAVWPKVSGSMLINKTWLDNLNLEVPTTWEELKEVLIAFRDQDPNGNGDPTDEIPMTFMNDFVSRSGGADILNLLGGTGIQLTDRAPYGYFAEDAEVKNCFVDERYRDFIKFLRDLYQEGCISQEVLTQDYSKYQSVCRSDGKTAKVGLTFAWESGDRFGNELKSQYIAIPQIKQDDSVTNVSYSYDFYGLNYHGNRVAMSSKCENKEAAMRFIDAFYDEEVSIQVLFGGINDKDKGIKKNEDGTYEVLPPADTALDPGTWKWTNTMADNGPFYIRDEMKEKLKLGTDMIGALEEKSVYEDDLKYVDPKTNLYPQSFMKYSQEDINTMAVNQANVDNIVDQTAAAWMTDPSRDIDQEWDSYVQSVLDAGLKQNLEIRQKAYEEYLTTLK</sequence>
<keyword evidence="1" id="KW-0732">Signal</keyword>
<reference evidence="2" key="1">
    <citation type="journal article" date="2021" name="PeerJ">
        <title>Extensive microbial diversity within the chicken gut microbiome revealed by metagenomics and culture.</title>
        <authorList>
            <person name="Gilroy R."/>
            <person name="Ravi A."/>
            <person name="Getino M."/>
            <person name="Pursley I."/>
            <person name="Horton D.L."/>
            <person name="Alikhan N.F."/>
            <person name="Baker D."/>
            <person name="Gharbi K."/>
            <person name="Hall N."/>
            <person name="Watson M."/>
            <person name="Adriaenssens E.M."/>
            <person name="Foster-Nyarko E."/>
            <person name="Jarju S."/>
            <person name="Secka A."/>
            <person name="Antonio M."/>
            <person name="Oren A."/>
            <person name="Chaudhuri R.R."/>
            <person name="La Ragione R."/>
            <person name="Hildebrand F."/>
            <person name="Pallen M.J."/>
        </authorList>
    </citation>
    <scope>NUCLEOTIDE SEQUENCE</scope>
    <source>
        <strain evidence="2">CHK185-5351</strain>
    </source>
</reference>
<protein>
    <submittedName>
        <fullName evidence="2">Extracellular solute-binding protein</fullName>
    </submittedName>
</protein>